<dbReference type="FunFam" id="3.10.20.30:FF:000002">
    <property type="entry name" value="GTP pyrophosphokinase (RelA/SpoT)"/>
    <property type="match status" value="1"/>
</dbReference>
<dbReference type="CDD" id="cd04876">
    <property type="entry name" value="ACT_RelA-SpoT"/>
    <property type="match status" value="1"/>
</dbReference>
<evidence type="ECO:0000313" key="7">
    <source>
        <dbReference type="Proteomes" id="UP000500857"/>
    </source>
</evidence>
<dbReference type="CDD" id="cd05399">
    <property type="entry name" value="NT_Rel-Spo_like"/>
    <property type="match status" value="1"/>
</dbReference>
<dbReference type="InterPro" id="IPR012676">
    <property type="entry name" value="TGS-like"/>
</dbReference>
<dbReference type="SUPFAM" id="SSF55021">
    <property type="entry name" value="ACT-like"/>
    <property type="match status" value="1"/>
</dbReference>
<evidence type="ECO:0000313" key="6">
    <source>
        <dbReference type="EMBL" id="QIZ73587.1"/>
    </source>
</evidence>
<feature type="domain" description="ACT" evidence="3">
    <location>
        <begin position="684"/>
        <end position="758"/>
    </location>
</feature>
<dbReference type="InterPro" id="IPR004095">
    <property type="entry name" value="TGS"/>
</dbReference>
<dbReference type="SUPFAM" id="SSF81271">
    <property type="entry name" value="TGS-like"/>
    <property type="match status" value="1"/>
</dbReference>
<dbReference type="PANTHER" id="PTHR21262:SF31">
    <property type="entry name" value="GTP PYROPHOSPHOKINASE"/>
    <property type="match status" value="1"/>
</dbReference>
<dbReference type="InterPro" id="IPR003607">
    <property type="entry name" value="HD/PDEase_dom"/>
</dbReference>
<dbReference type="InterPro" id="IPR004811">
    <property type="entry name" value="RelA/Spo_fam"/>
</dbReference>
<dbReference type="InterPro" id="IPR045600">
    <property type="entry name" value="RelA/SpoT_AH_RIS"/>
</dbReference>
<feature type="domain" description="TGS" evidence="5">
    <location>
        <begin position="410"/>
        <end position="471"/>
    </location>
</feature>
<dbReference type="FunFam" id="1.10.3210.10:FF:000001">
    <property type="entry name" value="GTP pyrophosphokinase RelA"/>
    <property type="match status" value="1"/>
</dbReference>
<dbReference type="Gene3D" id="3.30.70.260">
    <property type="match status" value="1"/>
</dbReference>
<evidence type="ECO:0000259" key="3">
    <source>
        <dbReference type="PROSITE" id="PS51671"/>
    </source>
</evidence>
<dbReference type="Pfam" id="PF04607">
    <property type="entry name" value="RelA_SpoT"/>
    <property type="match status" value="1"/>
</dbReference>
<evidence type="ECO:0000256" key="1">
    <source>
        <dbReference type="ARBA" id="ARBA00025704"/>
    </source>
</evidence>
<dbReference type="Proteomes" id="UP000500857">
    <property type="component" value="Chromosome"/>
</dbReference>
<dbReference type="InterPro" id="IPR007685">
    <property type="entry name" value="RelA_SpoT"/>
</dbReference>
<organism evidence="6 7">
    <name type="scientific">Oxynema aestuarii AP17</name>
    <dbReference type="NCBI Taxonomy" id="2064643"/>
    <lineage>
        <taxon>Bacteria</taxon>
        <taxon>Bacillati</taxon>
        <taxon>Cyanobacteriota</taxon>
        <taxon>Cyanophyceae</taxon>
        <taxon>Oscillatoriophycideae</taxon>
        <taxon>Oscillatoriales</taxon>
        <taxon>Oscillatoriaceae</taxon>
        <taxon>Oxynema</taxon>
        <taxon>Oxynema aestuarii</taxon>
    </lineage>
</organism>
<dbReference type="Gene3D" id="3.10.20.30">
    <property type="match status" value="1"/>
</dbReference>
<dbReference type="Pfam" id="PF02824">
    <property type="entry name" value="TGS"/>
    <property type="match status" value="1"/>
</dbReference>
<dbReference type="InterPro" id="IPR012675">
    <property type="entry name" value="Beta-grasp_dom_sf"/>
</dbReference>
<dbReference type="RefSeq" id="WP_168571732.1">
    <property type="nucleotide sequence ID" value="NZ_CP051167.1"/>
</dbReference>
<dbReference type="CDD" id="cd01668">
    <property type="entry name" value="TGS_RSH"/>
    <property type="match status" value="1"/>
</dbReference>
<dbReference type="GO" id="GO:0015969">
    <property type="term" value="P:guanosine tetraphosphate metabolic process"/>
    <property type="evidence" value="ECO:0007669"/>
    <property type="project" value="InterPro"/>
</dbReference>
<keyword evidence="7" id="KW-1185">Reference proteome</keyword>
<dbReference type="NCBIfam" id="TIGR00691">
    <property type="entry name" value="spoT_relA"/>
    <property type="match status" value="1"/>
</dbReference>
<dbReference type="SUPFAM" id="SSF109604">
    <property type="entry name" value="HD-domain/PDEase-like"/>
    <property type="match status" value="1"/>
</dbReference>
<dbReference type="Gene3D" id="3.30.460.10">
    <property type="entry name" value="Beta Polymerase, domain 2"/>
    <property type="match status" value="1"/>
</dbReference>
<name>A0A6H1U5D9_9CYAN</name>
<dbReference type="PROSITE" id="PS51880">
    <property type="entry name" value="TGS"/>
    <property type="match status" value="1"/>
</dbReference>
<dbReference type="Pfam" id="PF13291">
    <property type="entry name" value="ACT_4"/>
    <property type="match status" value="1"/>
</dbReference>
<feature type="domain" description="HD" evidence="4">
    <location>
        <begin position="66"/>
        <end position="165"/>
    </location>
</feature>
<dbReference type="EMBL" id="CP051167">
    <property type="protein sequence ID" value="QIZ73587.1"/>
    <property type="molecule type" value="Genomic_DNA"/>
</dbReference>
<dbReference type="GO" id="GO:0005886">
    <property type="term" value="C:plasma membrane"/>
    <property type="evidence" value="ECO:0007669"/>
    <property type="project" value="TreeGrafter"/>
</dbReference>
<dbReference type="Pfam" id="PF19296">
    <property type="entry name" value="RelA_AH_RIS"/>
    <property type="match status" value="1"/>
</dbReference>
<dbReference type="SMART" id="SM00471">
    <property type="entry name" value="HDc"/>
    <property type="match status" value="1"/>
</dbReference>
<dbReference type="PROSITE" id="PS51671">
    <property type="entry name" value="ACT"/>
    <property type="match status" value="1"/>
</dbReference>
<dbReference type="CDD" id="cd00077">
    <property type="entry name" value="HDc"/>
    <property type="match status" value="1"/>
</dbReference>
<evidence type="ECO:0000259" key="5">
    <source>
        <dbReference type="PROSITE" id="PS51880"/>
    </source>
</evidence>
<dbReference type="PROSITE" id="PS51831">
    <property type="entry name" value="HD"/>
    <property type="match status" value="1"/>
</dbReference>
<dbReference type="SUPFAM" id="SSF81301">
    <property type="entry name" value="Nucleotidyltransferase"/>
    <property type="match status" value="1"/>
</dbReference>
<dbReference type="InterPro" id="IPR002912">
    <property type="entry name" value="ACT_dom"/>
</dbReference>
<dbReference type="AlphaFoldDB" id="A0A6H1U5D9"/>
<dbReference type="PANTHER" id="PTHR21262">
    <property type="entry name" value="GUANOSINE-3',5'-BIS DIPHOSPHATE 3'-PYROPHOSPHOHYDROLASE"/>
    <property type="match status" value="1"/>
</dbReference>
<reference evidence="6 7" key="1">
    <citation type="submission" date="2020-04" db="EMBL/GenBank/DDBJ databases">
        <authorList>
            <person name="Basu S."/>
            <person name="Maruthanayagam V."/>
            <person name="Chakraborty S."/>
            <person name="Pramanik A."/>
            <person name="Mukherjee J."/>
            <person name="Brink B."/>
        </authorList>
    </citation>
    <scope>NUCLEOTIDE SEQUENCE [LARGE SCALE GENOMIC DNA]</scope>
    <source>
        <strain evidence="6 7">AP17</strain>
    </source>
</reference>
<comment type="similarity">
    <text evidence="2">Belongs to the relA/spoT family.</text>
</comment>
<comment type="function">
    <text evidence="2">In eubacteria ppGpp (guanosine 3'-diphosphate 5'-diphosphate) is a mediator of the stringent response that coordinates a variety of cellular activities in response to changes in nutritional abundance.</text>
</comment>
<comment type="pathway">
    <text evidence="1">Purine metabolism.</text>
</comment>
<dbReference type="InterPro" id="IPR033655">
    <property type="entry name" value="TGS_RelA/SpoT"/>
</dbReference>
<dbReference type="InterPro" id="IPR006674">
    <property type="entry name" value="HD_domain"/>
</dbReference>
<dbReference type="FunFam" id="3.30.460.10:FF:000001">
    <property type="entry name" value="GTP pyrophosphokinase RelA"/>
    <property type="match status" value="1"/>
</dbReference>
<dbReference type="Pfam" id="PF13328">
    <property type="entry name" value="HD_4"/>
    <property type="match status" value="1"/>
</dbReference>
<evidence type="ECO:0000256" key="2">
    <source>
        <dbReference type="RuleBase" id="RU003847"/>
    </source>
</evidence>
<keyword evidence="6" id="KW-0378">Hydrolase</keyword>
<evidence type="ECO:0000259" key="4">
    <source>
        <dbReference type="PROSITE" id="PS51831"/>
    </source>
</evidence>
<accession>A0A6H1U5D9</accession>
<protein>
    <submittedName>
        <fullName evidence="6">Bifunctional (P)ppGpp synthetase/guanosine-3',5'-bis(Diphosphate) 3'-pyrophosphohydrolase</fullName>
    </submittedName>
</protein>
<gene>
    <name evidence="6" type="ORF">HCG48_04200</name>
</gene>
<dbReference type="SMART" id="SM00954">
    <property type="entry name" value="RelA_SpoT"/>
    <property type="match status" value="1"/>
</dbReference>
<dbReference type="KEGG" id="oxy:HCG48_04200"/>
<dbReference type="InterPro" id="IPR045865">
    <property type="entry name" value="ACT-like_dom_sf"/>
</dbReference>
<proteinExistence type="inferred from homology"/>
<dbReference type="InterPro" id="IPR043519">
    <property type="entry name" value="NT_sf"/>
</dbReference>
<sequence>MNPPALSCSFEVEIPDWLNSCLIDREQGSANSSADWSSEENALICGAFEFAYRLHECQRRRSGEPYIIHPIAVAGLLRDLGGSSAMIAAGFLHDVVEDTDVTPEQIEEMFGPEVRQLVEGVTKLSKFNFSSKTERQAENFRRMFLAMAKDIRVIVVKLADRLHNMRTLDSLPDAKRRRIALETREIFAPLANRLGIGRFKWELEDLAFKYLEPESYREMQELVAEKRTDREARLANVTEVLRDRLKQVGIDCIDVSGRPKHLYGIYQKMQRQNKKFQEIYDVAAVRTIVKNNEECYRALAIVHDVFRPIPGRFKDYIGLPKPNRYQSLHTVVIGQTGRPIEIQIRTLEMHQVAEYGIAAHWKYKETGSSVAQMSSDDEKFTWLRQLLEWQSDLKDAQEYLDNVKDNLFDEDVYVFTPQGDVISLKRGATPVDFAYRIHTEIGNHCAGAKVNDRMVPLDTPLKNGDIVEVMTQKNCHPSLDWLNFVVTTGARNRIRQWYKRSHRDENVARGREMLEKEMGKNGFESLLKSESMHQVAQRCNYQEVEDLLAALGYGEVTLNSVVNRLREAVKTHRPTEDDTDSLDYEQLELTPSTSSRALREAPRPLPSGKSPIIGVEGLVYHLAGCCSPVPGEAIVGAVTRRDRGISIHRQGCPNLDRISGDRLLPVSWNPTDEESGRAQTYPVEISIEVLDRVGVLNDILSRLKDNNVNVRSANVKTYMGKPAAIELGIDICDRHQLDRTFAQIRQMSDVLNLRRMGQMED</sequence>
<dbReference type="Gene3D" id="1.10.3210.10">
    <property type="entry name" value="Hypothetical protein af1432"/>
    <property type="match status" value="1"/>
</dbReference>
<dbReference type="GO" id="GO:0016787">
    <property type="term" value="F:hydrolase activity"/>
    <property type="evidence" value="ECO:0007669"/>
    <property type="project" value="UniProtKB-KW"/>
</dbReference>